<evidence type="ECO:0000313" key="3">
    <source>
        <dbReference type="Proteomes" id="UP001352852"/>
    </source>
</evidence>
<proteinExistence type="predicted"/>
<comment type="caution">
    <text evidence="2">The sequence shown here is derived from an EMBL/GenBank/DDBJ whole genome shotgun (WGS) entry which is preliminary data.</text>
</comment>
<name>A0ABU7DM08_9TELE</name>
<keyword evidence="3" id="KW-1185">Reference proteome</keyword>
<evidence type="ECO:0000313" key="2">
    <source>
        <dbReference type="EMBL" id="MED6276137.1"/>
    </source>
</evidence>
<gene>
    <name evidence="2" type="ORF">CHARACLAT_000249</name>
</gene>
<evidence type="ECO:0000256" key="1">
    <source>
        <dbReference type="SAM" id="SignalP"/>
    </source>
</evidence>
<organism evidence="2 3">
    <name type="scientific">Characodon lateralis</name>
    <dbReference type="NCBI Taxonomy" id="208331"/>
    <lineage>
        <taxon>Eukaryota</taxon>
        <taxon>Metazoa</taxon>
        <taxon>Chordata</taxon>
        <taxon>Craniata</taxon>
        <taxon>Vertebrata</taxon>
        <taxon>Euteleostomi</taxon>
        <taxon>Actinopterygii</taxon>
        <taxon>Neopterygii</taxon>
        <taxon>Teleostei</taxon>
        <taxon>Neoteleostei</taxon>
        <taxon>Acanthomorphata</taxon>
        <taxon>Ovalentaria</taxon>
        <taxon>Atherinomorphae</taxon>
        <taxon>Cyprinodontiformes</taxon>
        <taxon>Goodeidae</taxon>
        <taxon>Characodon</taxon>
    </lineage>
</organism>
<feature type="signal peptide" evidence="1">
    <location>
        <begin position="1"/>
        <end position="30"/>
    </location>
</feature>
<accession>A0ABU7DM08</accession>
<sequence>MLPGPNRAQSQSLLTGCWVLLGVFTKSAKSEKIVRPSISNLESHDIINKQIRIILNILTDLNQSLSTLEVSKRPPGSGSFSAHIPADPQLMKQLDMPKQTQTLRILLDLIQRGDEQVLWILQSVLLEPLKSPMKEHAADHQ</sequence>
<reference evidence="2 3" key="1">
    <citation type="submission" date="2021-06" db="EMBL/GenBank/DDBJ databases">
        <authorList>
            <person name="Palmer J.M."/>
        </authorList>
    </citation>
    <scope>NUCLEOTIDE SEQUENCE [LARGE SCALE GENOMIC DNA]</scope>
    <source>
        <strain evidence="2 3">CL_MEX2019</strain>
        <tissue evidence="2">Muscle</tissue>
    </source>
</reference>
<protein>
    <submittedName>
        <fullName evidence="2">Uncharacterized protein</fullName>
    </submittedName>
</protein>
<dbReference type="EMBL" id="JAHUTJ010032799">
    <property type="protein sequence ID" value="MED6276137.1"/>
    <property type="molecule type" value="Genomic_DNA"/>
</dbReference>
<dbReference type="Proteomes" id="UP001352852">
    <property type="component" value="Unassembled WGS sequence"/>
</dbReference>
<keyword evidence="1" id="KW-0732">Signal</keyword>
<feature type="chain" id="PRO_5045530308" evidence="1">
    <location>
        <begin position="31"/>
        <end position="141"/>
    </location>
</feature>